<name>S3L221_TREMA</name>
<dbReference type="HOGENOM" id="CLU_2653414_0_0_12"/>
<reference evidence="1 2" key="1">
    <citation type="submission" date="2013-04" db="EMBL/GenBank/DDBJ databases">
        <title>The Genome Sequence of Treponema maltophilum ATCC 51939.</title>
        <authorList>
            <consortium name="The Broad Institute Genomics Platform"/>
            <person name="Earl A."/>
            <person name="Ward D."/>
            <person name="Feldgarden M."/>
            <person name="Gevers D."/>
            <person name="Leonetti C."/>
            <person name="Blanton J.M."/>
            <person name="Dewhirst F.E."/>
            <person name="Izard J."/>
            <person name="Walker B."/>
            <person name="Young S."/>
            <person name="Zeng Q."/>
            <person name="Gargeya S."/>
            <person name="Fitzgerald M."/>
            <person name="Haas B."/>
            <person name="Abouelleil A."/>
            <person name="Allen A.W."/>
            <person name="Alvarado L."/>
            <person name="Arachchi H.M."/>
            <person name="Berlin A.M."/>
            <person name="Chapman S.B."/>
            <person name="Gainer-Dewar J."/>
            <person name="Goldberg J."/>
            <person name="Griggs A."/>
            <person name="Gujja S."/>
            <person name="Hansen M."/>
            <person name="Howarth C."/>
            <person name="Imamovic A."/>
            <person name="Ireland A."/>
            <person name="Larimer J."/>
            <person name="McCowan C."/>
            <person name="Murphy C."/>
            <person name="Pearson M."/>
            <person name="Poon T.W."/>
            <person name="Priest M."/>
            <person name="Roberts A."/>
            <person name="Saif S."/>
            <person name="Shea T."/>
            <person name="Sisk P."/>
            <person name="Sykes S."/>
            <person name="Wortman J."/>
            <person name="Nusbaum C."/>
            <person name="Birren B."/>
        </authorList>
    </citation>
    <scope>NUCLEOTIDE SEQUENCE [LARGE SCALE GENOMIC DNA]</scope>
    <source>
        <strain evidence="1 2">ATCC 51939</strain>
    </source>
</reference>
<evidence type="ECO:0000313" key="2">
    <source>
        <dbReference type="Proteomes" id="UP000014541"/>
    </source>
</evidence>
<gene>
    <name evidence="1" type="ORF">HMPREF9194_01158</name>
</gene>
<dbReference type="STRING" id="1125699.HMPREF9194_01158"/>
<comment type="caution">
    <text evidence="1">The sequence shown here is derived from an EMBL/GenBank/DDBJ whole genome shotgun (WGS) entry which is preliminary data.</text>
</comment>
<evidence type="ECO:0000313" key="1">
    <source>
        <dbReference type="EMBL" id="EPF30834.1"/>
    </source>
</evidence>
<proteinExistence type="predicted"/>
<dbReference type="RefSeq" id="WP_016525445.1">
    <property type="nucleotide sequence ID" value="NZ_KE332518.1"/>
</dbReference>
<dbReference type="EMBL" id="ATFF01000006">
    <property type="protein sequence ID" value="EPF30834.1"/>
    <property type="molecule type" value="Genomic_DNA"/>
</dbReference>
<organism evidence="1 2">
    <name type="scientific">Treponema maltophilum ATCC 51939</name>
    <dbReference type="NCBI Taxonomy" id="1125699"/>
    <lineage>
        <taxon>Bacteria</taxon>
        <taxon>Pseudomonadati</taxon>
        <taxon>Spirochaetota</taxon>
        <taxon>Spirochaetia</taxon>
        <taxon>Spirochaetales</taxon>
        <taxon>Treponemataceae</taxon>
        <taxon>Treponema</taxon>
    </lineage>
</organism>
<dbReference type="Proteomes" id="UP000014541">
    <property type="component" value="Unassembled WGS sequence"/>
</dbReference>
<accession>S3L221</accession>
<keyword evidence="2" id="KW-1185">Reference proteome</keyword>
<protein>
    <recommendedName>
        <fullName evidence="3">DUF5659 domain-containing protein</fullName>
    </recommendedName>
</protein>
<evidence type="ECO:0008006" key="3">
    <source>
        <dbReference type="Google" id="ProtNLM"/>
    </source>
</evidence>
<dbReference type="AlphaFoldDB" id="S3L221"/>
<sequence length="76" mass="9125">MDYNEFMEILEKENLNNISFNEKNLLSDTVYFLRQNDGFVVYTTDERTSVFGKIRNFQNAEDAYRNVLKRLRAFKS</sequence>